<dbReference type="InterPro" id="IPR010281">
    <property type="entry name" value="DUF885"/>
</dbReference>
<keyword evidence="2" id="KW-1185">Reference proteome</keyword>
<evidence type="ECO:0008006" key="3">
    <source>
        <dbReference type="Google" id="ProtNLM"/>
    </source>
</evidence>
<sequence>MTEAPGEVARLADQMTELLFDEDPLSATLYGIRDRDERLPDLSQTGESALRTRAADLARRAEAAEPRDATERVTRDVVGQQARSLLDRIDAHTVEFTVTDLLVAPASALLYFLPLISLPGPEHARAYLRRLAAVPEYLDAAAARHRAGIAAGRLPVRYLAEAAVRHLDGYLGAPEADPLARPQPVDGDDSFTAERDRLLAEVVRPAFARYQEALATEVVPHGRGDDRPGLCWLPDGERAYAGAARSFTTTDRTPEELHRTGREIMARLADEYAEIGARAFGTADVAEVLERLRSDPALRWGGAEEMLETARRAIARAEEAAPRWFGRLPAQRCEVRPVPAGEAPGAPAAYYVPPAMDGSRPGTYFANTHRAEERYRHAAEATAFHEAVPGHHFQLSLAQELTDLPLLRRVAPVTAYLEGWGLYTERLADEMGLYSDDLSRLGMLTLDSMRAGRLVVDTGVHAFGWSRDRAVRYLAENTPMAQVEIVAEVDRYIAWPGQALAYMVGRLEIQRIRAEAERALGERFDIRAFHDVVLGGGPLPLAVLADVVADWTGRVGAPATPTT</sequence>
<dbReference type="EMBL" id="BJFL01000001">
    <property type="protein sequence ID" value="GDY28674.1"/>
    <property type="molecule type" value="Genomic_DNA"/>
</dbReference>
<dbReference type="AlphaFoldDB" id="A0A4D4IZZ5"/>
<protein>
    <recommendedName>
        <fullName evidence="3">DUF885 domain-containing protein</fullName>
    </recommendedName>
</protein>
<gene>
    <name evidence="1" type="ORF">GTS_03070</name>
</gene>
<dbReference type="Pfam" id="PF05960">
    <property type="entry name" value="DUF885"/>
    <property type="match status" value="1"/>
</dbReference>
<proteinExistence type="predicted"/>
<organism evidence="1 2">
    <name type="scientific">Gandjariella thermophila</name>
    <dbReference type="NCBI Taxonomy" id="1931992"/>
    <lineage>
        <taxon>Bacteria</taxon>
        <taxon>Bacillati</taxon>
        <taxon>Actinomycetota</taxon>
        <taxon>Actinomycetes</taxon>
        <taxon>Pseudonocardiales</taxon>
        <taxon>Pseudonocardiaceae</taxon>
        <taxon>Gandjariella</taxon>
    </lineage>
</organism>
<comment type="caution">
    <text evidence="1">The sequence shown here is derived from an EMBL/GenBank/DDBJ whole genome shotgun (WGS) entry which is preliminary data.</text>
</comment>
<evidence type="ECO:0000313" key="1">
    <source>
        <dbReference type="EMBL" id="GDY28674.1"/>
    </source>
</evidence>
<dbReference type="Proteomes" id="UP000298860">
    <property type="component" value="Unassembled WGS sequence"/>
</dbReference>
<dbReference type="OrthoDB" id="9760040at2"/>
<evidence type="ECO:0000313" key="2">
    <source>
        <dbReference type="Proteomes" id="UP000298860"/>
    </source>
</evidence>
<name>A0A4D4IZZ5_9PSEU</name>
<dbReference type="PANTHER" id="PTHR33361:SF2">
    <property type="entry name" value="DUF885 DOMAIN-CONTAINING PROTEIN"/>
    <property type="match status" value="1"/>
</dbReference>
<accession>A0A4D4IZZ5</accession>
<reference evidence="2" key="1">
    <citation type="submission" date="2019-04" db="EMBL/GenBank/DDBJ databases">
        <title>Draft genome sequence of Pseudonocardiaceae bacterium SL3-2-4.</title>
        <authorList>
            <person name="Ningsih F."/>
            <person name="Yokota A."/>
            <person name="Sakai Y."/>
            <person name="Nanatani K."/>
            <person name="Yabe S."/>
            <person name="Oetari A."/>
            <person name="Sjamsuridzal W."/>
        </authorList>
    </citation>
    <scope>NUCLEOTIDE SEQUENCE [LARGE SCALE GENOMIC DNA]</scope>
    <source>
        <strain evidence="2">SL3-2-4</strain>
    </source>
</reference>
<dbReference type="PANTHER" id="PTHR33361">
    <property type="entry name" value="GLR0591 PROTEIN"/>
    <property type="match status" value="1"/>
</dbReference>
<dbReference type="RefSeq" id="WP_137811864.1">
    <property type="nucleotide sequence ID" value="NZ_BJFL01000001.1"/>
</dbReference>